<gene>
    <name evidence="1" type="ORF">PGIGA_G00057380</name>
</gene>
<comment type="caution">
    <text evidence="1">The sequence shown here is derived from an EMBL/GenBank/DDBJ whole genome shotgun (WGS) entry which is preliminary data.</text>
</comment>
<organism evidence="1 2">
    <name type="scientific">Pangasianodon gigas</name>
    <name type="common">Mekong giant catfish</name>
    <name type="synonym">Pangasius gigas</name>
    <dbReference type="NCBI Taxonomy" id="30993"/>
    <lineage>
        <taxon>Eukaryota</taxon>
        <taxon>Metazoa</taxon>
        <taxon>Chordata</taxon>
        <taxon>Craniata</taxon>
        <taxon>Vertebrata</taxon>
        <taxon>Euteleostomi</taxon>
        <taxon>Actinopterygii</taxon>
        <taxon>Neopterygii</taxon>
        <taxon>Teleostei</taxon>
        <taxon>Ostariophysi</taxon>
        <taxon>Siluriformes</taxon>
        <taxon>Pangasiidae</taxon>
        <taxon>Pangasianodon</taxon>
    </lineage>
</organism>
<proteinExistence type="predicted"/>
<accession>A0ACC5X3Y8</accession>
<reference evidence="1 2" key="1">
    <citation type="journal article" date="2022" name="bioRxiv">
        <title>An ancient truncated duplication of the anti-Mullerian hormone receptor type 2 gene is a potential conserved master sex determinant in the Pangasiidae catfish family.</title>
        <authorList>
            <person name="Wen M."/>
            <person name="Pan Q."/>
            <person name="Jouanno E."/>
            <person name="Montfort J."/>
            <person name="Zahm M."/>
            <person name="Cabau C."/>
            <person name="Klopp C."/>
            <person name="Iampietro C."/>
            <person name="Roques C."/>
            <person name="Bouchez O."/>
            <person name="Castinel A."/>
            <person name="Donnadieu C."/>
            <person name="Parrinello H."/>
            <person name="Poncet C."/>
            <person name="Belmonte E."/>
            <person name="Gautier V."/>
            <person name="Avarre J.-C."/>
            <person name="Dugue R."/>
            <person name="Gustiano R."/>
            <person name="Ha T.T.T."/>
            <person name="Campet M."/>
            <person name="Sriphairoj K."/>
            <person name="Ribolli J."/>
            <person name="de Almeida F.L."/>
            <person name="Desvignes T."/>
            <person name="Postlethwait J.H."/>
            <person name="Bucao C.F."/>
            <person name="Robinson-Rechavi M."/>
            <person name="Bobe J."/>
            <person name="Herpin A."/>
            <person name="Guiguen Y."/>
        </authorList>
    </citation>
    <scope>NUCLEOTIDE SEQUENCE [LARGE SCALE GENOMIC DNA]</scope>
    <source>
        <strain evidence="1">YG-Dec2019</strain>
    </source>
</reference>
<dbReference type="Proteomes" id="UP000829447">
    <property type="component" value="Linkage Group LG14"/>
</dbReference>
<name>A0ACC5X3Y8_PANGG</name>
<evidence type="ECO:0000313" key="2">
    <source>
        <dbReference type="Proteomes" id="UP000829447"/>
    </source>
</evidence>
<protein>
    <submittedName>
        <fullName evidence="1">Uncharacterized protein</fullName>
    </submittedName>
</protein>
<sequence>MRVHKDESRNLLFLLCFLMKTGAAMKNDATEIVYPHMAEDPGEEPADEAALNRARGGGRGSESAARDRADPGPMGCRELRSTKYISDGQCTSINPIKELVCAGECLAAQVLPNWIGGYGKKPRSRRGSHDWRCVNDKTRTERIQLQCQDGSTRTYKITVVTGCKCKRYLKQHNESANKSESITQRQQIHKPKSKRKHRNSKASGLASNQTGGERRPGDPGLFLKFESDHREGMMGRDAVDFPVAVVLPAAGCGERTGLATPKQFCTFLNRPLISFTIETFERIPWIESIVVVVAKESHDLMLHIIHQFHHTKVKVVEGGTTRHRSIFSGLQAFSESAEGPVLPRPKVVIIHDAVRPFVDEDFLLKITLAAKEQGASGAIRPLVSTVIATTSEGFLDHSLERTKYRASEMPQGFLYDVIYQAYQRCSEFDFEFGTECLHLALQYSGTSAKLIEGPPTLWKVTYKRDLAAAESIIKETLSLSACLISGAMAETVELSSRLQKNLESHHMAVDVIPCTKENNELLLKTRNFVQISTSGASLSETEEMVKVFEESKHALLYPVVIVLVHLRMSDEASDIQKNDELTALMDLSMKVKQGNILLYSVRITYSKVPELWERSVARLSEITESLIRDRNPVLTGQMLRA</sequence>
<evidence type="ECO:0000313" key="1">
    <source>
        <dbReference type="EMBL" id="MCI4386023.1"/>
    </source>
</evidence>
<dbReference type="EMBL" id="CM040467">
    <property type="protein sequence ID" value="MCI4386023.1"/>
    <property type="molecule type" value="Genomic_DNA"/>
</dbReference>
<keyword evidence="2" id="KW-1185">Reference proteome</keyword>